<dbReference type="PANTHER" id="PTHR30273:SF2">
    <property type="entry name" value="PROTEIN FECR"/>
    <property type="match status" value="1"/>
</dbReference>
<evidence type="ECO:0000313" key="4">
    <source>
        <dbReference type="EMBL" id="PUV24754.1"/>
    </source>
</evidence>
<dbReference type="AlphaFoldDB" id="A0A363NVD1"/>
<reference evidence="4 5" key="1">
    <citation type="submission" date="2018-04" db="EMBL/GenBank/DDBJ databases">
        <title>Sphingobacterium sp. M46 Genome.</title>
        <authorList>
            <person name="Cheng J."/>
            <person name="Li Y."/>
        </authorList>
    </citation>
    <scope>NUCLEOTIDE SEQUENCE [LARGE SCALE GENOMIC DNA]</scope>
    <source>
        <strain evidence="4 5">M46</strain>
    </source>
</reference>
<dbReference type="OrthoDB" id="695864at2"/>
<evidence type="ECO:0000259" key="3">
    <source>
        <dbReference type="Pfam" id="PF16344"/>
    </source>
</evidence>
<accession>A0A363NVD1</accession>
<dbReference type="RefSeq" id="WP_108633089.1">
    <property type="nucleotide sequence ID" value="NZ_QCXX01000002.1"/>
</dbReference>
<dbReference type="Pfam" id="PF04773">
    <property type="entry name" value="FecR"/>
    <property type="match status" value="1"/>
</dbReference>
<evidence type="ECO:0000256" key="1">
    <source>
        <dbReference type="SAM" id="Phobius"/>
    </source>
</evidence>
<dbReference type="Pfam" id="PF16344">
    <property type="entry name" value="FecR_C"/>
    <property type="match status" value="1"/>
</dbReference>
<evidence type="ECO:0000313" key="5">
    <source>
        <dbReference type="Proteomes" id="UP000250831"/>
    </source>
</evidence>
<gene>
    <name evidence="4" type="ORF">DCO56_07210</name>
</gene>
<dbReference type="Gene3D" id="3.55.50.30">
    <property type="match status" value="1"/>
</dbReference>
<feature type="domain" description="Protein FecR C-terminal" evidence="3">
    <location>
        <begin position="325"/>
        <end position="392"/>
    </location>
</feature>
<keyword evidence="1" id="KW-0472">Membrane</keyword>
<organism evidence="4 5">
    <name type="scientific">Sphingobacterium athyrii</name>
    <dbReference type="NCBI Taxonomy" id="2152717"/>
    <lineage>
        <taxon>Bacteria</taxon>
        <taxon>Pseudomonadati</taxon>
        <taxon>Bacteroidota</taxon>
        <taxon>Sphingobacteriia</taxon>
        <taxon>Sphingobacteriales</taxon>
        <taxon>Sphingobacteriaceae</taxon>
        <taxon>Sphingobacterium</taxon>
    </lineage>
</organism>
<dbReference type="InterPro" id="IPR032508">
    <property type="entry name" value="FecR_C"/>
</dbReference>
<protein>
    <recommendedName>
        <fullName evidence="6">Anti-sigma factor</fullName>
    </recommendedName>
</protein>
<keyword evidence="5" id="KW-1185">Reference proteome</keyword>
<evidence type="ECO:0008006" key="6">
    <source>
        <dbReference type="Google" id="ProtNLM"/>
    </source>
</evidence>
<feature type="transmembrane region" description="Helical" evidence="1">
    <location>
        <begin position="81"/>
        <end position="99"/>
    </location>
</feature>
<sequence>MEYNNRLKFLLRKYLSEDLSAEEHIEFSQWIENLEQQQLYDLYDEVNTTDPFFENLEIGYAHDRVLQSIHREIKPFSKSTYPFRWLAAAAVAAIFLFFIRGDLFFVPVKKDKTPVAFQPDSSIPILDSSSTVLRLADGEVIDLKQQNQSSVYYKNGCRIDFIAGGGIRYALAPAIPIIKHKNVGMNIFSTKRGATSNIILEDGTRVWLNSGSSLKFPVSFTGGTDRTVEVVGEAYFEVAHNQQKPFIVVSNYSKVTVLGTKFNIKAYPNQNQIQTTLLQGSVRINSSNASSLLVPGEQAIVRKSGNINRSNVNVEDFIAWKTGLIYFNNLSVEEIVGELSHWFDIRGIDNRSLNRDRYTGSFNKNKTIVEILSQLEKISNNHFTIKERRVLIRD</sequence>
<dbReference type="InterPro" id="IPR006860">
    <property type="entry name" value="FecR"/>
</dbReference>
<keyword evidence="1" id="KW-1133">Transmembrane helix</keyword>
<feature type="domain" description="FecR protein" evidence="2">
    <location>
        <begin position="189"/>
        <end position="283"/>
    </location>
</feature>
<dbReference type="EMBL" id="QCXX01000002">
    <property type="protein sequence ID" value="PUV24754.1"/>
    <property type="molecule type" value="Genomic_DNA"/>
</dbReference>
<keyword evidence="1" id="KW-0812">Transmembrane</keyword>
<proteinExistence type="predicted"/>
<comment type="caution">
    <text evidence="4">The sequence shown here is derived from an EMBL/GenBank/DDBJ whole genome shotgun (WGS) entry which is preliminary data.</text>
</comment>
<dbReference type="FunFam" id="2.60.120.1440:FF:000001">
    <property type="entry name" value="Putative anti-sigma factor"/>
    <property type="match status" value="1"/>
</dbReference>
<dbReference type="Proteomes" id="UP000250831">
    <property type="component" value="Unassembled WGS sequence"/>
</dbReference>
<dbReference type="InterPro" id="IPR012373">
    <property type="entry name" value="Ferrdict_sens_TM"/>
</dbReference>
<dbReference type="Gene3D" id="2.60.120.1440">
    <property type="match status" value="1"/>
</dbReference>
<dbReference type="PANTHER" id="PTHR30273">
    <property type="entry name" value="PERIPLASMIC SIGNAL SENSOR AND SIGMA FACTOR ACTIVATOR FECR-RELATED"/>
    <property type="match status" value="1"/>
</dbReference>
<evidence type="ECO:0000259" key="2">
    <source>
        <dbReference type="Pfam" id="PF04773"/>
    </source>
</evidence>
<name>A0A363NVD1_9SPHI</name>
<dbReference type="GO" id="GO:0016989">
    <property type="term" value="F:sigma factor antagonist activity"/>
    <property type="evidence" value="ECO:0007669"/>
    <property type="project" value="TreeGrafter"/>
</dbReference>